<dbReference type="AlphaFoldDB" id="A0A6I4HTW1"/>
<accession>A0A6I4HTW1</accession>
<dbReference type="EMBL" id="CP066775">
    <property type="protein sequence ID" value="QQL50362.1"/>
    <property type="molecule type" value="Genomic_DNA"/>
</dbReference>
<dbReference type="RefSeq" id="WP_157522330.1">
    <property type="nucleotide sequence ID" value="NZ_CP066775.1"/>
</dbReference>
<evidence type="ECO:0000313" key="1">
    <source>
        <dbReference type="EMBL" id="QQL50362.1"/>
    </source>
</evidence>
<dbReference type="KEGG" id="mgik:GO620_002585"/>
<sequence>MKYALLFGSNAFFVNRPIITSTLDGNEIELLKINSAYREAVNGQSATSLSVSSNVSSVNGTAIDVSENSFNQANHNVDVTTNQVHITDSHGNTVLDILQILPEAIDGLSSHVLNELHNIGEAIVIRIRGDFMVGDHHISIDNEKLFIDDDVYAESVQVGENGVEFGPNGVVI</sequence>
<organism evidence="1 2">
    <name type="scientific">Mucilaginibacter ginkgonis</name>
    <dbReference type="NCBI Taxonomy" id="2682091"/>
    <lineage>
        <taxon>Bacteria</taxon>
        <taxon>Pseudomonadati</taxon>
        <taxon>Bacteroidota</taxon>
        <taxon>Sphingobacteriia</taxon>
        <taxon>Sphingobacteriales</taxon>
        <taxon>Sphingobacteriaceae</taxon>
        <taxon>Mucilaginibacter</taxon>
    </lineage>
</organism>
<gene>
    <name evidence="1" type="ORF">GO620_002585</name>
</gene>
<reference evidence="1 2" key="1">
    <citation type="submission" date="2020-12" db="EMBL/GenBank/DDBJ databases">
        <title>HMF7856_wgs.fasta genome submission.</title>
        <authorList>
            <person name="Kang H."/>
            <person name="Kim H."/>
            <person name="Joh K."/>
        </authorList>
    </citation>
    <scope>NUCLEOTIDE SEQUENCE [LARGE SCALE GENOMIC DNA]</scope>
    <source>
        <strain evidence="1 2">HMF7856</strain>
    </source>
</reference>
<name>A0A6I4HTW1_9SPHI</name>
<keyword evidence="2" id="KW-1185">Reference proteome</keyword>
<evidence type="ECO:0000313" key="2">
    <source>
        <dbReference type="Proteomes" id="UP000429232"/>
    </source>
</evidence>
<proteinExistence type="predicted"/>
<protein>
    <submittedName>
        <fullName evidence="1">Uncharacterized protein</fullName>
    </submittedName>
</protein>
<dbReference type="Proteomes" id="UP000429232">
    <property type="component" value="Chromosome"/>
</dbReference>